<dbReference type="RefSeq" id="WP_221467275.1">
    <property type="nucleotide sequence ID" value="NZ_JACHIW010000001.1"/>
</dbReference>
<evidence type="ECO:0000259" key="1">
    <source>
        <dbReference type="Pfam" id="PF18158"/>
    </source>
</evidence>
<dbReference type="EMBL" id="JACHIW010000001">
    <property type="protein sequence ID" value="MBB5157131.1"/>
    <property type="molecule type" value="Genomic_DNA"/>
</dbReference>
<comment type="caution">
    <text evidence="2">The sequence shown here is derived from an EMBL/GenBank/DDBJ whole genome shotgun (WGS) entry which is preliminary data.</text>
</comment>
<keyword evidence="3" id="KW-1185">Reference proteome</keyword>
<accession>A0A840QBG2</accession>
<dbReference type="Proteomes" id="UP000584374">
    <property type="component" value="Unassembled WGS sequence"/>
</dbReference>
<dbReference type="InterPro" id="IPR041504">
    <property type="entry name" value="AidB_N"/>
</dbReference>
<dbReference type="Gene3D" id="6.10.250.600">
    <property type="match status" value="1"/>
</dbReference>
<dbReference type="GO" id="GO:0003995">
    <property type="term" value="F:acyl-CoA dehydrogenase activity"/>
    <property type="evidence" value="ECO:0007669"/>
    <property type="project" value="TreeGrafter"/>
</dbReference>
<reference evidence="2 3" key="1">
    <citation type="submission" date="2020-08" db="EMBL/GenBank/DDBJ databases">
        <title>Sequencing the genomes of 1000 actinobacteria strains.</title>
        <authorList>
            <person name="Klenk H.-P."/>
        </authorList>
    </citation>
    <scope>NUCLEOTIDE SEQUENCE [LARGE SCALE GENOMIC DNA]</scope>
    <source>
        <strain evidence="2 3">DSM 45584</strain>
    </source>
</reference>
<sequence length="146" mass="16368">MNFADHDPALRPMLDHVLASQDRARIEPLLDEMGRVAAGELDEFASTADRNPPVLRQYSASGERIDEIEFHPAYDRMHDIAFRRFGLAAMSHRPGVNCWPGIAPHVVKYALSYLYVQSEFGLACPLSMTDSAARVLRLRPTATSDR</sequence>
<dbReference type="PANTHER" id="PTHR42707">
    <property type="entry name" value="ACYL-COA DEHYDROGENASE"/>
    <property type="match status" value="1"/>
</dbReference>
<dbReference type="AlphaFoldDB" id="A0A840QBG2"/>
<feature type="domain" description="Adaptive response protein AidB N-terminal" evidence="1">
    <location>
        <begin position="2"/>
        <end position="143"/>
    </location>
</feature>
<gene>
    <name evidence="2" type="ORF">BJ970_004665</name>
</gene>
<dbReference type="PANTHER" id="PTHR42707:SF2">
    <property type="entry name" value="ACD11 DEHYDROGENASE"/>
    <property type="match status" value="1"/>
</dbReference>
<proteinExistence type="predicted"/>
<evidence type="ECO:0000313" key="3">
    <source>
        <dbReference type="Proteomes" id="UP000584374"/>
    </source>
</evidence>
<organism evidence="2 3">
    <name type="scientific">Saccharopolyspora phatthalungensis</name>
    <dbReference type="NCBI Taxonomy" id="664693"/>
    <lineage>
        <taxon>Bacteria</taxon>
        <taxon>Bacillati</taxon>
        <taxon>Actinomycetota</taxon>
        <taxon>Actinomycetes</taxon>
        <taxon>Pseudonocardiales</taxon>
        <taxon>Pseudonocardiaceae</taxon>
        <taxon>Saccharopolyspora</taxon>
    </lineage>
</organism>
<evidence type="ECO:0000313" key="2">
    <source>
        <dbReference type="EMBL" id="MBB5157131.1"/>
    </source>
</evidence>
<protein>
    <recommendedName>
        <fullName evidence="1">Adaptive response protein AidB N-terminal domain-containing protein</fullName>
    </recommendedName>
</protein>
<dbReference type="InterPro" id="IPR052904">
    <property type="entry name" value="Acyl-CoA_dehydrogenase-like"/>
</dbReference>
<dbReference type="Pfam" id="PF18158">
    <property type="entry name" value="AidB_N"/>
    <property type="match status" value="1"/>
</dbReference>
<name>A0A840QBG2_9PSEU</name>